<dbReference type="Proteomes" id="UP000234474">
    <property type="component" value="Unassembled WGS sequence"/>
</dbReference>
<organism evidence="2 3">
    <name type="scientific">Aspergillus novofumigatus (strain IBT 16806)</name>
    <dbReference type="NCBI Taxonomy" id="1392255"/>
    <lineage>
        <taxon>Eukaryota</taxon>
        <taxon>Fungi</taxon>
        <taxon>Dikarya</taxon>
        <taxon>Ascomycota</taxon>
        <taxon>Pezizomycotina</taxon>
        <taxon>Eurotiomycetes</taxon>
        <taxon>Eurotiomycetidae</taxon>
        <taxon>Eurotiales</taxon>
        <taxon>Aspergillaceae</taxon>
        <taxon>Aspergillus</taxon>
        <taxon>Aspergillus subgen. Fumigati</taxon>
    </lineage>
</organism>
<dbReference type="AlphaFoldDB" id="A0A2I1C1M6"/>
<comment type="caution">
    <text evidence="2">The sequence shown here is derived from an EMBL/GenBank/DDBJ whole genome shotgun (WGS) entry which is preliminary data.</text>
</comment>
<proteinExistence type="predicted"/>
<keyword evidence="3" id="KW-1185">Reference proteome</keyword>
<dbReference type="OrthoDB" id="4490227at2759"/>
<evidence type="ECO:0000259" key="1">
    <source>
        <dbReference type="Pfam" id="PF23584"/>
    </source>
</evidence>
<reference evidence="3" key="1">
    <citation type="journal article" date="2018" name="Proc. Natl. Acad. Sci. U.S.A.">
        <title>Linking secondary metabolites to gene clusters through genome sequencing of six diverse Aspergillus species.</title>
        <authorList>
            <person name="Kaerboelling I."/>
            <person name="Vesth T.C."/>
            <person name="Frisvad J.C."/>
            <person name="Nybo J.L."/>
            <person name="Theobald S."/>
            <person name="Kuo A."/>
            <person name="Bowyer P."/>
            <person name="Matsuda Y."/>
            <person name="Mondo S."/>
            <person name="Lyhne E.K."/>
            <person name="Kogle M.E."/>
            <person name="Clum A."/>
            <person name="Lipzen A."/>
            <person name="Salamov A."/>
            <person name="Ngan C.Y."/>
            <person name="Daum C."/>
            <person name="Chiniquy J."/>
            <person name="Barry K."/>
            <person name="LaButti K."/>
            <person name="Haridas S."/>
            <person name="Simmons B.A."/>
            <person name="Magnuson J.K."/>
            <person name="Mortensen U.H."/>
            <person name="Larsen T.O."/>
            <person name="Grigoriev I.V."/>
            <person name="Baker S.E."/>
            <person name="Andersen M.R."/>
        </authorList>
    </citation>
    <scope>NUCLEOTIDE SEQUENCE [LARGE SCALE GENOMIC DNA]</scope>
    <source>
        <strain evidence="3">IBT 16806</strain>
    </source>
</reference>
<dbReference type="RefSeq" id="XP_024680100.1">
    <property type="nucleotide sequence ID" value="XM_024821430.1"/>
</dbReference>
<feature type="domain" description="DUF7136" evidence="1">
    <location>
        <begin position="50"/>
        <end position="90"/>
    </location>
</feature>
<dbReference type="VEuPathDB" id="FungiDB:P174DRAFT_239590"/>
<dbReference type="EMBL" id="MSZS01000006">
    <property type="protein sequence ID" value="PKX91505.1"/>
    <property type="molecule type" value="Genomic_DNA"/>
</dbReference>
<evidence type="ECO:0000313" key="3">
    <source>
        <dbReference type="Proteomes" id="UP000234474"/>
    </source>
</evidence>
<dbReference type="InterPro" id="IPR055560">
    <property type="entry name" value="DUF7136"/>
</dbReference>
<protein>
    <recommendedName>
        <fullName evidence="1">DUF7136 domain-containing protein</fullName>
    </recommendedName>
</protein>
<evidence type="ECO:0000313" key="2">
    <source>
        <dbReference type="EMBL" id="PKX91505.1"/>
    </source>
</evidence>
<gene>
    <name evidence="2" type="ORF">P174DRAFT_239590</name>
</gene>
<dbReference type="GeneID" id="36528756"/>
<dbReference type="Pfam" id="PF23584">
    <property type="entry name" value="DUF7136"/>
    <property type="match status" value="1"/>
</dbReference>
<sequence>MRTLFFLISNISLPLNQTHCEIQSLPPIKPLSYALFPSKVAQITGRHVTTARAVKVDLVFPCNETYSPAEWFPIVFAVQNLQSAELLNPHK</sequence>
<accession>A0A2I1C1M6</accession>
<name>A0A2I1C1M6_ASPN1</name>